<sequence>MDVCRINVAGHDSDESCSLEAAGDVGNHGAPEVSGASEDGLRFANMVRQIMPFISQAETQHQSAAPDSTNTPLQASVVSVN</sequence>
<dbReference type="AlphaFoldDB" id="A0AAV5E3A0"/>
<name>A0AAV5E3A0_ELECO</name>
<feature type="region of interest" description="Disordered" evidence="1">
    <location>
        <begin position="57"/>
        <end position="81"/>
    </location>
</feature>
<proteinExistence type="predicted"/>
<organism evidence="2 3">
    <name type="scientific">Eleusine coracana subsp. coracana</name>
    <dbReference type="NCBI Taxonomy" id="191504"/>
    <lineage>
        <taxon>Eukaryota</taxon>
        <taxon>Viridiplantae</taxon>
        <taxon>Streptophyta</taxon>
        <taxon>Embryophyta</taxon>
        <taxon>Tracheophyta</taxon>
        <taxon>Spermatophyta</taxon>
        <taxon>Magnoliopsida</taxon>
        <taxon>Liliopsida</taxon>
        <taxon>Poales</taxon>
        <taxon>Poaceae</taxon>
        <taxon>PACMAD clade</taxon>
        <taxon>Chloridoideae</taxon>
        <taxon>Cynodonteae</taxon>
        <taxon>Eleusininae</taxon>
        <taxon>Eleusine</taxon>
    </lineage>
</organism>
<reference evidence="2" key="2">
    <citation type="submission" date="2021-12" db="EMBL/GenBank/DDBJ databases">
        <title>Resequencing data analysis of finger millet.</title>
        <authorList>
            <person name="Hatakeyama M."/>
            <person name="Aluri S."/>
            <person name="Balachadran M.T."/>
            <person name="Sivarajan S.R."/>
            <person name="Poveda L."/>
            <person name="Shimizu-Inatsugi R."/>
            <person name="Schlapbach R."/>
            <person name="Sreeman S.M."/>
            <person name="Shimizu K.K."/>
        </authorList>
    </citation>
    <scope>NUCLEOTIDE SEQUENCE</scope>
</reference>
<gene>
    <name evidence="2" type="primary">gb04572</name>
    <name evidence="2" type="ORF">PR202_gb04572</name>
</gene>
<protein>
    <submittedName>
        <fullName evidence="2">Uncharacterized protein</fullName>
    </submittedName>
</protein>
<dbReference type="EMBL" id="BQKI01000073">
    <property type="protein sequence ID" value="GJN17499.1"/>
    <property type="molecule type" value="Genomic_DNA"/>
</dbReference>
<accession>A0AAV5E3A0</accession>
<comment type="caution">
    <text evidence="2">The sequence shown here is derived from an EMBL/GenBank/DDBJ whole genome shotgun (WGS) entry which is preliminary data.</text>
</comment>
<evidence type="ECO:0000313" key="2">
    <source>
        <dbReference type="EMBL" id="GJN17499.1"/>
    </source>
</evidence>
<dbReference type="Proteomes" id="UP001054889">
    <property type="component" value="Unassembled WGS sequence"/>
</dbReference>
<evidence type="ECO:0000256" key="1">
    <source>
        <dbReference type="SAM" id="MobiDB-lite"/>
    </source>
</evidence>
<keyword evidence="3" id="KW-1185">Reference proteome</keyword>
<reference evidence="2" key="1">
    <citation type="journal article" date="2018" name="DNA Res.">
        <title>Multiple hybrid de novo genome assembly of finger millet, an orphan allotetraploid crop.</title>
        <authorList>
            <person name="Hatakeyama M."/>
            <person name="Aluri S."/>
            <person name="Balachadran M.T."/>
            <person name="Sivarajan S.R."/>
            <person name="Patrignani A."/>
            <person name="Gruter S."/>
            <person name="Poveda L."/>
            <person name="Shimizu-Inatsugi R."/>
            <person name="Baeten J."/>
            <person name="Francoijs K.J."/>
            <person name="Nataraja K.N."/>
            <person name="Reddy Y.A.N."/>
            <person name="Phadnis S."/>
            <person name="Ravikumar R.L."/>
            <person name="Schlapbach R."/>
            <person name="Sreeman S.M."/>
            <person name="Shimizu K.K."/>
        </authorList>
    </citation>
    <scope>NUCLEOTIDE SEQUENCE</scope>
</reference>
<evidence type="ECO:0000313" key="3">
    <source>
        <dbReference type="Proteomes" id="UP001054889"/>
    </source>
</evidence>